<protein>
    <submittedName>
        <fullName evidence="2">ACT domain-containing protein</fullName>
    </submittedName>
</protein>
<sequence length="121" mass="13362">MEIKTIDFDFSVCKVNDVSSLNLKAEYCFIGKTDEEISLVCITGDVPDNVVEREDGWKAFRIQGVLDFSLIGILSPIAALLAENKIGIFVVSTYNTDYVLTKAENFVKALELLSDAGYSII</sequence>
<dbReference type="EMBL" id="QSUL01000023">
    <property type="protein sequence ID" value="RGN31015.1"/>
    <property type="molecule type" value="Genomic_DNA"/>
</dbReference>
<name>A0A3E5B0M3_9BACE</name>
<evidence type="ECO:0000259" key="1">
    <source>
        <dbReference type="Pfam" id="PF13840"/>
    </source>
</evidence>
<feature type="domain" description="CASTOR ACT" evidence="1">
    <location>
        <begin position="53"/>
        <end position="115"/>
    </location>
</feature>
<dbReference type="Proteomes" id="UP000260983">
    <property type="component" value="Unassembled WGS sequence"/>
</dbReference>
<dbReference type="SUPFAM" id="SSF55021">
    <property type="entry name" value="ACT-like"/>
    <property type="match status" value="2"/>
</dbReference>
<reference evidence="2 3" key="1">
    <citation type="submission" date="2018-08" db="EMBL/GenBank/DDBJ databases">
        <title>A genome reference for cultivated species of the human gut microbiota.</title>
        <authorList>
            <person name="Zou Y."/>
            <person name="Xue W."/>
            <person name="Luo G."/>
        </authorList>
    </citation>
    <scope>NUCLEOTIDE SEQUENCE [LARGE SCALE GENOMIC DNA]</scope>
    <source>
        <strain evidence="2 3">OM05-15BH</strain>
    </source>
</reference>
<organism evidence="2 3">
    <name type="scientific">Bacteroides oleiciplenus</name>
    <dbReference type="NCBI Taxonomy" id="626931"/>
    <lineage>
        <taxon>Bacteria</taxon>
        <taxon>Pseudomonadati</taxon>
        <taxon>Bacteroidota</taxon>
        <taxon>Bacteroidia</taxon>
        <taxon>Bacteroidales</taxon>
        <taxon>Bacteroidaceae</taxon>
        <taxon>Bacteroides</taxon>
    </lineage>
</organism>
<dbReference type="AlphaFoldDB" id="A0A3E5B0M3"/>
<dbReference type="Pfam" id="PF13840">
    <property type="entry name" value="ACT_7"/>
    <property type="match status" value="1"/>
</dbReference>
<evidence type="ECO:0000313" key="3">
    <source>
        <dbReference type="Proteomes" id="UP000260983"/>
    </source>
</evidence>
<gene>
    <name evidence="2" type="ORF">DXB65_22120</name>
</gene>
<dbReference type="InterPro" id="IPR045865">
    <property type="entry name" value="ACT-like_dom_sf"/>
</dbReference>
<dbReference type="InterPro" id="IPR027795">
    <property type="entry name" value="CASTOR_ACT_dom"/>
</dbReference>
<proteinExistence type="predicted"/>
<comment type="caution">
    <text evidence="2">The sequence shown here is derived from an EMBL/GenBank/DDBJ whole genome shotgun (WGS) entry which is preliminary data.</text>
</comment>
<dbReference type="PIRSF" id="PIRSF008459">
    <property type="entry name" value="UCP008459"/>
    <property type="match status" value="1"/>
</dbReference>
<accession>A0A3E5B0M3</accession>
<dbReference type="RefSeq" id="WP_117725590.1">
    <property type="nucleotide sequence ID" value="NZ_QSUL01000023.1"/>
</dbReference>
<dbReference type="Gene3D" id="3.30.2130.10">
    <property type="entry name" value="VC0802-like"/>
    <property type="match status" value="1"/>
</dbReference>
<evidence type="ECO:0000313" key="2">
    <source>
        <dbReference type="EMBL" id="RGN31015.1"/>
    </source>
</evidence>
<dbReference type="InterPro" id="IPR016540">
    <property type="entry name" value="UCP008459"/>
</dbReference>